<evidence type="ECO:0000256" key="1">
    <source>
        <dbReference type="ARBA" id="ARBA00001974"/>
    </source>
</evidence>
<evidence type="ECO:0000256" key="4">
    <source>
        <dbReference type="ARBA" id="ARBA00022827"/>
    </source>
</evidence>
<reference evidence="7 8" key="1">
    <citation type="journal article" date="2010" name="Proc. Natl. Acad. Sci. U.S.A.">
        <title>Insights into evolution of multicellular fungi from the assembled chromosomes of the mushroom Coprinopsis cinerea (Coprinus cinereus).</title>
        <authorList>
            <person name="Stajich J.E."/>
            <person name="Wilke S.K."/>
            <person name="Ahren D."/>
            <person name="Au C.H."/>
            <person name="Birren B.W."/>
            <person name="Borodovsky M."/>
            <person name="Burns C."/>
            <person name="Canback B."/>
            <person name="Casselton L.A."/>
            <person name="Cheng C.K."/>
            <person name="Deng J."/>
            <person name="Dietrich F.S."/>
            <person name="Fargo D.C."/>
            <person name="Farman M.L."/>
            <person name="Gathman A.C."/>
            <person name="Goldberg J."/>
            <person name="Guigo R."/>
            <person name="Hoegger P.J."/>
            <person name="Hooker J.B."/>
            <person name="Huggins A."/>
            <person name="James T.Y."/>
            <person name="Kamada T."/>
            <person name="Kilaru S."/>
            <person name="Kodira C."/>
            <person name="Kues U."/>
            <person name="Kupfer D."/>
            <person name="Kwan H.S."/>
            <person name="Lomsadze A."/>
            <person name="Li W."/>
            <person name="Lilly W.W."/>
            <person name="Ma L.J."/>
            <person name="Mackey A.J."/>
            <person name="Manning G."/>
            <person name="Martin F."/>
            <person name="Muraguchi H."/>
            <person name="Natvig D.O."/>
            <person name="Palmerini H."/>
            <person name="Ramesh M.A."/>
            <person name="Rehmeyer C.J."/>
            <person name="Roe B.A."/>
            <person name="Shenoy N."/>
            <person name="Stanke M."/>
            <person name="Ter-Hovhannisyan V."/>
            <person name="Tunlid A."/>
            <person name="Velagapudi R."/>
            <person name="Vision T.J."/>
            <person name="Zeng Q."/>
            <person name="Zolan M.E."/>
            <person name="Pukkila P.J."/>
        </authorList>
    </citation>
    <scope>NUCLEOTIDE SEQUENCE [LARGE SCALE GENOMIC DNA]</scope>
    <source>
        <strain evidence="8">Okayama-7 / 130 / ATCC MYA-4618 / FGSC 9003</strain>
    </source>
</reference>
<evidence type="ECO:0000256" key="5">
    <source>
        <dbReference type="ARBA" id="ARBA00022857"/>
    </source>
</evidence>
<evidence type="ECO:0000313" key="8">
    <source>
        <dbReference type="Proteomes" id="UP000001861"/>
    </source>
</evidence>
<keyword evidence="3" id="KW-0285">Flavoprotein</keyword>
<dbReference type="eggNOG" id="KOG1399">
    <property type="taxonomic scope" value="Eukaryota"/>
</dbReference>
<dbReference type="InParanoid" id="A8NA77"/>
<sequence length="649" mass="72577">MSHPPAPDTTSPALSLVGTTLPEDFDPTSFDSVTVARGWFSMFQSAVANQSIPGAVMGLFIPEATGIQVWWRDMLALTWDFRTFIGHSKIRRFATDRLFGPTAQFEVDLHDLELVTAESDSALPPAFIQPEPDFAWIQLFFSFKTKSGLGSGIARIVPVGVTDANGLQDAKNWKAHTIYTNLEALAGHPEAIGLFRNQQLDHGDWELSRRKEIDCEGEAQKPVVLIVGAGHNGLAVAARLKMLGMKSLIIEQSERVGDGWRNRYGALCLHQPIWNQDLPYLPFPPNWPLYVPAAKMSNWLEHYAEIMELNVWLSSSIRDIRQDPDSQKWDVSIVRKLKGVDGTVLEETRRFHAVHHLILAIGEGNGLPEIPHIEGLHKFKDNGGVVLHSTEYKRASEYAGKRVIVVGASSSAHDICAECYRNNIDATMIQRSSTYIMSKENGWKVYWRGLYSENSRVGVVDRVVESHPYWSRSRRTQMQTQEIAELDKCLLARLHKAGFKTNLGVLEAGFTYIIPTGGGALYLDSGACNLIADGKIKLKSDSQIKEFTERGLIFEDGSELEGDVVVFATGHGNSRERLRHLLGDDLAARFTGLWGLDEEGEIIGAWRDVGIERLWCMRGGFVFGRFFSKHVALQIKAQEEGLFGQRYRV</sequence>
<keyword evidence="4" id="KW-0274">FAD</keyword>
<accession>A8NA77</accession>
<comment type="cofactor">
    <cofactor evidence="1">
        <name>FAD</name>
        <dbReference type="ChEBI" id="CHEBI:57692"/>
    </cofactor>
</comment>
<protein>
    <recommendedName>
        <fullName evidence="9">Flavin-containing monooxygenase</fullName>
    </recommendedName>
</protein>
<evidence type="ECO:0000256" key="3">
    <source>
        <dbReference type="ARBA" id="ARBA00022630"/>
    </source>
</evidence>
<dbReference type="GO" id="GO:0050661">
    <property type="term" value="F:NADP binding"/>
    <property type="evidence" value="ECO:0007669"/>
    <property type="project" value="InterPro"/>
</dbReference>
<dbReference type="AlphaFoldDB" id="A8NA77"/>
<dbReference type="OrthoDB" id="74360at2759"/>
<dbReference type="HOGENOM" id="CLU_015676_1_0_1"/>
<evidence type="ECO:0000256" key="6">
    <source>
        <dbReference type="ARBA" id="ARBA00023002"/>
    </source>
</evidence>
<organism evidence="7 8">
    <name type="scientific">Coprinopsis cinerea (strain Okayama-7 / 130 / ATCC MYA-4618 / FGSC 9003)</name>
    <name type="common">Inky cap fungus</name>
    <name type="synonym">Hormographiella aspergillata</name>
    <dbReference type="NCBI Taxonomy" id="240176"/>
    <lineage>
        <taxon>Eukaryota</taxon>
        <taxon>Fungi</taxon>
        <taxon>Dikarya</taxon>
        <taxon>Basidiomycota</taxon>
        <taxon>Agaricomycotina</taxon>
        <taxon>Agaricomycetes</taxon>
        <taxon>Agaricomycetidae</taxon>
        <taxon>Agaricales</taxon>
        <taxon>Agaricineae</taxon>
        <taxon>Psathyrellaceae</taxon>
        <taxon>Coprinopsis</taxon>
    </lineage>
</organism>
<keyword evidence="6" id="KW-0560">Oxidoreductase</keyword>
<dbReference type="PANTHER" id="PTHR43539:SF26">
    <property type="entry name" value="MONOOXYGENASE, PUTATIVE-RELATED"/>
    <property type="match status" value="1"/>
</dbReference>
<dbReference type="InterPro" id="IPR036188">
    <property type="entry name" value="FAD/NAD-bd_sf"/>
</dbReference>
<dbReference type="Proteomes" id="UP000001861">
    <property type="component" value="Unassembled WGS sequence"/>
</dbReference>
<name>A8NA77_COPC7</name>
<dbReference type="RefSeq" id="XP_001831731.2">
    <property type="nucleotide sequence ID" value="XM_001831679.2"/>
</dbReference>
<dbReference type="Gene3D" id="3.50.50.60">
    <property type="entry name" value="FAD/NAD(P)-binding domain"/>
    <property type="match status" value="1"/>
</dbReference>
<dbReference type="KEGG" id="cci:CC1G_08335"/>
<dbReference type="EMBL" id="AACS02000007">
    <property type="protein sequence ID" value="EAU90062.2"/>
    <property type="molecule type" value="Genomic_DNA"/>
</dbReference>
<dbReference type="VEuPathDB" id="FungiDB:CC1G_08335"/>
<evidence type="ECO:0008006" key="9">
    <source>
        <dbReference type="Google" id="ProtNLM"/>
    </source>
</evidence>
<evidence type="ECO:0000256" key="2">
    <source>
        <dbReference type="ARBA" id="ARBA00009183"/>
    </source>
</evidence>
<dbReference type="SUPFAM" id="SSF51905">
    <property type="entry name" value="FAD/NAD(P)-binding domain"/>
    <property type="match status" value="1"/>
</dbReference>
<dbReference type="InterPro" id="IPR050982">
    <property type="entry name" value="Auxin_biosynth/cation_transpt"/>
</dbReference>
<dbReference type="GeneID" id="6008205"/>
<dbReference type="PANTHER" id="PTHR43539">
    <property type="entry name" value="FLAVIN-BINDING MONOOXYGENASE-LIKE PROTEIN (AFU_ORTHOLOGUE AFUA_4G09220)"/>
    <property type="match status" value="1"/>
</dbReference>
<dbReference type="Pfam" id="PF00743">
    <property type="entry name" value="FMO-like"/>
    <property type="match status" value="1"/>
</dbReference>
<keyword evidence="5" id="KW-0521">NADP</keyword>
<proteinExistence type="inferred from homology"/>
<evidence type="ECO:0000313" key="7">
    <source>
        <dbReference type="EMBL" id="EAU90062.2"/>
    </source>
</evidence>
<dbReference type="GO" id="GO:0004499">
    <property type="term" value="F:N,N-dimethylaniline monooxygenase activity"/>
    <property type="evidence" value="ECO:0007669"/>
    <property type="project" value="InterPro"/>
</dbReference>
<dbReference type="GO" id="GO:0050660">
    <property type="term" value="F:flavin adenine dinucleotide binding"/>
    <property type="evidence" value="ECO:0007669"/>
    <property type="project" value="InterPro"/>
</dbReference>
<comment type="caution">
    <text evidence="7">The sequence shown here is derived from an EMBL/GenBank/DDBJ whole genome shotgun (WGS) entry which is preliminary data.</text>
</comment>
<comment type="similarity">
    <text evidence="2">Belongs to the FMO family.</text>
</comment>
<gene>
    <name evidence="7" type="ORF">CC1G_08335</name>
</gene>
<keyword evidence="8" id="KW-1185">Reference proteome</keyword>
<dbReference type="FunFam" id="3.50.50.60:FF:000023">
    <property type="entry name" value="Dimethylaniline monooxygenase [N-oxide-forming]"/>
    <property type="match status" value="1"/>
</dbReference>
<dbReference type="OMA" id="MHEFQIP"/>
<dbReference type="InterPro" id="IPR020946">
    <property type="entry name" value="Flavin_mOase-like"/>
</dbReference>